<evidence type="ECO:0008006" key="3">
    <source>
        <dbReference type="Google" id="ProtNLM"/>
    </source>
</evidence>
<evidence type="ECO:0000313" key="2">
    <source>
        <dbReference type="Proteomes" id="UP001176806"/>
    </source>
</evidence>
<evidence type="ECO:0000313" key="1">
    <source>
        <dbReference type="EMBL" id="MDO5975181.1"/>
    </source>
</evidence>
<comment type="caution">
    <text evidence="1">The sequence shown here is derived from an EMBL/GenBank/DDBJ whole genome shotgun (WGS) entry which is preliminary data.</text>
</comment>
<dbReference type="RefSeq" id="WP_303302349.1">
    <property type="nucleotide sequence ID" value="NZ_BAABDA010000035.1"/>
</dbReference>
<keyword evidence="2" id="KW-1185">Reference proteome</keyword>
<reference evidence="1" key="1">
    <citation type="submission" date="2023-07" db="EMBL/GenBank/DDBJ databases">
        <title>Two novel species in the genus Flavivirga.</title>
        <authorList>
            <person name="Kwon K."/>
        </authorList>
    </citation>
    <scope>NUCLEOTIDE SEQUENCE</scope>
    <source>
        <strain evidence="1">KACC 14158</strain>
    </source>
</reference>
<protein>
    <recommendedName>
        <fullName evidence="3">Replication restart DNA helicase PriA</fullName>
    </recommendedName>
</protein>
<name>A0ABT8WPV0_9FLAO</name>
<gene>
    <name evidence="1" type="ORF">Q4Q40_13365</name>
</gene>
<dbReference type="EMBL" id="JAUOEL010000004">
    <property type="protein sequence ID" value="MDO5975181.1"/>
    <property type="molecule type" value="Genomic_DNA"/>
</dbReference>
<dbReference type="Proteomes" id="UP001176806">
    <property type="component" value="Unassembled WGS sequence"/>
</dbReference>
<proteinExistence type="predicted"/>
<accession>A0ABT8WPV0</accession>
<organism evidence="1 2">
    <name type="scientific">Flavivirga jejuensis</name>
    <dbReference type="NCBI Taxonomy" id="870487"/>
    <lineage>
        <taxon>Bacteria</taxon>
        <taxon>Pseudomonadati</taxon>
        <taxon>Bacteroidota</taxon>
        <taxon>Flavobacteriia</taxon>
        <taxon>Flavobacteriales</taxon>
        <taxon>Flavobacteriaceae</taxon>
        <taxon>Flavivirga</taxon>
    </lineage>
</organism>
<sequence length="197" mass="23298">MNRFQDKNISIYHFDDEILVECPKCEKRAIVTKDNPKSYLSQRTLKCPNCFHSQNGRKESFAIELNCHCSHCTSELKVNIPNVNEKKETIAVKCHNCGETENYSPRNIAQEWIFDSNGKPSENYFGLPLWLTENFRGNNFWAFNYDHLEYLKQYISAELREKNGRTHWTMVEKLPNWMKSGKNRDKVIKLISELERK</sequence>